<comment type="caution">
    <text evidence="2">The sequence shown here is derived from an EMBL/GenBank/DDBJ whole genome shotgun (WGS) entry which is preliminary data.</text>
</comment>
<proteinExistence type="predicted"/>
<protein>
    <submittedName>
        <fullName evidence="2">tRNA threonylcarbamoyladenosine biosynthesis protein TsaB</fullName>
    </submittedName>
</protein>
<dbReference type="InterPro" id="IPR000905">
    <property type="entry name" value="Gcp-like_dom"/>
</dbReference>
<sequence>MNEYVLALDTATTRTSVALLDGATTLIEVSHDGATGHGEALPRLAAEALGQISPEQLRAISVGIGPGPFTGLRVGIAFARSMAWALEISVVGVCTLDALARDYVLQEPELSGDFAVSTDARRKEVYWAVYDRVGNRKGDPIVTRSSEISGDLLALPTIGSGAALYPQDFTAHCAPVFPTASSIGRLGFEKLASGELLSTEPLYLRRPDAIPPISPAAVAR</sequence>
<dbReference type="EMBL" id="MLJW01002796">
    <property type="protein sequence ID" value="OIQ73635.1"/>
    <property type="molecule type" value="Genomic_DNA"/>
</dbReference>
<reference evidence="2" key="1">
    <citation type="submission" date="2016-10" db="EMBL/GenBank/DDBJ databases">
        <title>Sequence of Gallionella enrichment culture.</title>
        <authorList>
            <person name="Poehlein A."/>
            <person name="Muehling M."/>
            <person name="Daniel R."/>
        </authorList>
    </citation>
    <scope>NUCLEOTIDE SEQUENCE</scope>
</reference>
<name>A0A1J5Q838_9ZZZZ</name>
<accession>A0A1J5Q838</accession>
<dbReference type="InterPro" id="IPR043129">
    <property type="entry name" value="ATPase_NBD"/>
</dbReference>
<dbReference type="PANTHER" id="PTHR11735:SF11">
    <property type="entry name" value="TRNA THREONYLCARBAMOYLADENOSINE BIOSYNTHESIS PROTEIN TSAB"/>
    <property type="match status" value="1"/>
</dbReference>
<dbReference type="GO" id="GO:0002949">
    <property type="term" value="P:tRNA threonylcarbamoyladenosine modification"/>
    <property type="evidence" value="ECO:0007669"/>
    <property type="project" value="InterPro"/>
</dbReference>
<evidence type="ECO:0000259" key="1">
    <source>
        <dbReference type="Pfam" id="PF00814"/>
    </source>
</evidence>
<evidence type="ECO:0000313" key="2">
    <source>
        <dbReference type="EMBL" id="OIQ73635.1"/>
    </source>
</evidence>
<dbReference type="NCBIfam" id="TIGR03725">
    <property type="entry name" value="T6A_YeaZ"/>
    <property type="match status" value="1"/>
</dbReference>
<dbReference type="SUPFAM" id="SSF53067">
    <property type="entry name" value="Actin-like ATPase domain"/>
    <property type="match status" value="2"/>
</dbReference>
<organism evidence="2">
    <name type="scientific">mine drainage metagenome</name>
    <dbReference type="NCBI Taxonomy" id="410659"/>
    <lineage>
        <taxon>unclassified sequences</taxon>
        <taxon>metagenomes</taxon>
        <taxon>ecological metagenomes</taxon>
    </lineage>
</organism>
<dbReference type="CDD" id="cd24032">
    <property type="entry name" value="ASKHA_NBD_TsaB"/>
    <property type="match status" value="1"/>
</dbReference>
<gene>
    <name evidence="2" type="primary">tsaB_12</name>
    <name evidence="2" type="ORF">GALL_447270</name>
</gene>
<dbReference type="PANTHER" id="PTHR11735">
    <property type="entry name" value="TRNA N6-ADENOSINE THREONYLCARBAMOYLTRANSFERASE"/>
    <property type="match status" value="1"/>
</dbReference>
<dbReference type="Pfam" id="PF00814">
    <property type="entry name" value="TsaD"/>
    <property type="match status" value="1"/>
</dbReference>
<dbReference type="AlphaFoldDB" id="A0A1J5Q838"/>
<dbReference type="InterPro" id="IPR022496">
    <property type="entry name" value="T6A_TsaB"/>
</dbReference>
<dbReference type="GO" id="GO:0005829">
    <property type="term" value="C:cytosol"/>
    <property type="evidence" value="ECO:0007669"/>
    <property type="project" value="TreeGrafter"/>
</dbReference>
<feature type="domain" description="Gcp-like" evidence="1">
    <location>
        <begin position="35"/>
        <end position="137"/>
    </location>
</feature>
<dbReference type="Gene3D" id="3.30.420.40">
    <property type="match status" value="2"/>
</dbReference>